<dbReference type="STRING" id="195105.CN97_19405"/>
<reference evidence="1 2" key="1">
    <citation type="submission" date="2014-03" db="EMBL/GenBank/DDBJ databases">
        <title>Genome of Haematobacter massiliensis CCUG 47968.</title>
        <authorList>
            <person name="Wang D."/>
            <person name="Wang G."/>
        </authorList>
    </citation>
    <scope>NUCLEOTIDE SEQUENCE [LARGE SCALE GENOMIC DNA]</scope>
    <source>
        <strain evidence="1 2">CCUG 47968</strain>
    </source>
</reference>
<dbReference type="GeneID" id="39676271"/>
<dbReference type="EMBL" id="JGYG01000008">
    <property type="protein sequence ID" value="KFI28446.1"/>
    <property type="molecule type" value="Genomic_DNA"/>
</dbReference>
<organism evidence="1 2">
    <name type="scientific">Haematobacter massiliensis</name>
    <dbReference type="NCBI Taxonomy" id="195105"/>
    <lineage>
        <taxon>Bacteria</taxon>
        <taxon>Pseudomonadati</taxon>
        <taxon>Pseudomonadota</taxon>
        <taxon>Alphaproteobacteria</taxon>
        <taxon>Rhodobacterales</taxon>
        <taxon>Paracoccaceae</taxon>
        <taxon>Haematobacter</taxon>
    </lineage>
</organism>
<accession>A0A086Y2E6</accession>
<evidence type="ECO:0000313" key="2">
    <source>
        <dbReference type="Proteomes" id="UP000028826"/>
    </source>
</evidence>
<evidence type="ECO:0000313" key="1">
    <source>
        <dbReference type="EMBL" id="KFI28446.1"/>
    </source>
</evidence>
<dbReference type="RefSeq" id="WP_035712178.1">
    <property type="nucleotide sequence ID" value="NZ_CAMIFG010000018.1"/>
</dbReference>
<comment type="caution">
    <text evidence="1">The sequence shown here is derived from an EMBL/GenBank/DDBJ whole genome shotgun (WGS) entry which is preliminary data.</text>
</comment>
<sequence length="60" mass="6461">MNALTPPPVIALETPAVSEAPLSPAEFAAELARRFAIPDTLNPFNDRVAHGLCSTPFRMK</sequence>
<gene>
    <name evidence="1" type="ORF">CN97_19405</name>
</gene>
<name>A0A086Y2E6_9RHOB</name>
<protein>
    <submittedName>
        <fullName evidence="1">Uncharacterized protein</fullName>
    </submittedName>
</protein>
<dbReference type="Proteomes" id="UP000028826">
    <property type="component" value="Unassembled WGS sequence"/>
</dbReference>
<dbReference type="AlphaFoldDB" id="A0A086Y2E6"/>
<keyword evidence="2" id="KW-1185">Reference proteome</keyword>
<proteinExistence type="predicted"/>